<dbReference type="PANTHER" id="PTHR43884:SF12">
    <property type="entry name" value="ISOVALERYL-COA DEHYDROGENASE, MITOCHONDRIAL-RELATED"/>
    <property type="match status" value="1"/>
</dbReference>
<dbReference type="EC" id="1.3.99.-" evidence="10"/>
<dbReference type="Gene3D" id="1.10.540.10">
    <property type="entry name" value="Acyl-CoA dehydrogenase/oxidase, N-terminal domain"/>
    <property type="match status" value="1"/>
</dbReference>
<comment type="similarity">
    <text evidence="2 6">Belongs to the acyl-CoA dehydrogenase family.</text>
</comment>
<dbReference type="SUPFAM" id="SSF56645">
    <property type="entry name" value="Acyl-CoA dehydrogenase NM domain-like"/>
    <property type="match status" value="1"/>
</dbReference>
<keyword evidence="3 6" id="KW-0285">Flavoprotein</keyword>
<keyword evidence="5 6" id="KW-0560">Oxidoreductase</keyword>
<evidence type="ECO:0000259" key="8">
    <source>
        <dbReference type="Pfam" id="PF02770"/>
    </source>
</evidence>
<dbReference type="Gene3D" id="1.20.140.10">
    <property type="entry name" value="Butyryl-CoA Dehydrogenase, subunit A, domain 3"/>
    <property type="match status" value="1"/>
</dbReference>
<dbReference type="STRING" id="1307763.L21SP4_00428"/>
<dbReference type="InterPro" id="IPR013786">
    <property type="entry name" value="AcylCoA_DH/ox_N"/>
</dbReference>
<dbReference type="PATRIC" id="fig|1609981.3.peg.452"/>
<dbReference type="InterPro" id="IPR046373">
    <property type="entry name" value="Acyl-CoA_Oxase/DH_mid-dom_sf"/>
</dbReference>
<reference evidence="10 11" key="2">
    <citation type="journal article" date="2016" name="ISME J.">
        <title>Characterization of the first cultured representative of Verrucomicrobia subdivision 5 indicates the proposal of a novel phylum.</title>
        <authorList>
            <person name="Spring S."/>
            <person name="Bunk B."/>
            <person name="Sproer C."/>
            <person name="Schumann P."/>
            <person name="Rohde M."/>
            <person name="Tindall B.J."/>
            <person name="Klenk H.P."/>
        </authorList>
    </citation>
    <scope>NUCLEOTIDE SEQUENCE [LARGE SCALE GENOMIC DNA]</scope>
    <source>
        <strain evidence="10 11">L21-Fru-AB</strain>
    </source>
</reference>
<dbReference type="PROSITE" id="PS00073">
    <property type="entry name" value="ACYL_COA_DH_2"/>
    <property type="match status" value="1"/>
</dbReference>
<dbReference type="FunFam" id="1.20.140.10:FF:000011">
    <property type="entry name" value="Medium-chain specific acyl-CoA dehydrogenase, mitochondrial"/>
    <property type="match status" value="1"/>
</dbReference>
<evidence type="ECO:0000259" key="9">
    <source>
        <dbReference type="Pfam" id="PF02771"/>
    </source>
</evidence>
<feature type="domain" description="Acyl-CoA dehydrogenase/oxidase C-terminal" evidence="7">
    <location>
        <begin position="231"/>
        <end position="379"/>
    </location>
</feature>
<dbReference type="InterPro" id="IPR037069">
    <property type="entry name" value="AcylCoA_DH/ox_N_sf"/>
</dbReference>
<keyword evidence="11" id="KW-1185">Reference proteome</keyword>
<accession>A0A0G3EBL9</accession>
<dbReference type="GO" id="GO:0003995">
    <property type="term" value="F:acyl-CoA dehydrogenase activity"/>
    <property type="evidence" value="ECO:0007669"/>
    <property type="project" value="InterPro"/>
</dbReference>
<dbReference type="InterPro" id="IPR036250">
    <property type="entry name" value="AcylCo_DH-like_C"/>
</dbReference>
<dbReference type="Pfam" id="PF02771">
    <property type="entry name" value="Acyl-CoA_dh_N"/>
    <property type="match status" value="1"/>
</dbReference>
<dbReference type="KEGG" id="vbl:L21SP4_00428"/>
<dbReference type="Pfam" id="PF02770">
    <property type="entry name" value="Acyl-CoA_dh_M"/>
    <property type="match status" value="1"/>
</dbReference>
<dbReference type="Proteomes" id="UP000035268">
    <property type="component" value="Chromosome"/>
</dbReference>
<evidence type="ECO:0000256" key="4">
    <source>
        <dbReference type="ARBA" id="ARBA00022827"/>
    </source>
</evidence>
<evidence type="ECO:0000313" key="11">
    <source>
        <dbReference type="Proteomes" id="UP000035268"/>
    </source>
</evidence>
<protein>
    <submittedName>
        <fullName evidence="10">Acyl-CoA dehydrogenase</fullName>
        <ecNumber evidence="10">1.3.99.-</ecNumber>
    </submittedName>
</protein>
<comment type="cofactor">
    <cofactor evidence="1 6">
        <name>FAD</name>
        <dbReference type="ChEBI" id="CHEBI:57692"/>
    </cofactor>
</comment>
<evidence type="ECO:0000256" key="1">
    <source>
        <dbReference type="ARBA" id="ARBA00001974"/>
    </source>
</evidence>
<evidence type="ECO:0000259" key="7">
    <source>
        <dbReference type="Pfam" id="PF00441"/>
    </source>
</evidence>
<dbReference type="Pfam" id="PF00441">
    <property type="entry name" value="Acyl-CoA_dh_1"/>
    <property type="match status" value="1"/>
</dbReference>
<proteinExistence type="inferred from homology"/>
<dbReference type="InterPro" id="IPR009075">
    <property type="entry name" value="AcylCo_DH/oxidase_C"/>
</dbReference>
<dbReference type="InterPro" id="IPR009100">
    <property type="entry name" value="AcylCoA_DH/oxidase_NM_dom_sf"/>
</dbReference>
<evidence type="ECO:0000313" key="10">
    <source>
        <dbReference type="EMBL" id="AKJ63708.1"/>
    </source>
</evidence>
<organism evidence="10 11">
    <name type="scientific">Kiritimatiella glycovorans</name>
    <dbReference type="NCBI Taxonomy" id="1307763"/>
    <lineage>
        <taxon>Bacteria</taxon>
        <taxon>Pseudomonadati</taxon>
        <taxon>Kiritimatiellota</taxon>
        <taxon>Kiritimatiellia</taxon>
        <taxon>Kiritimatiellales</taxon>
        <taxon>Kiritimatiellaceae</taxon>
        <taxon>Kiritimatiella</taxon>
    </lineage>
</organism>
<name>A0A0G3EBL9_9BACT</name>
<feature type="domain" description="Acyl-CoA dehydrogenase/oxidase N-terminal" evidence="9">
    <location>
        <begin position="9"/>
        <end position="120"/>
    </location>
</feature>
<dbReference type="GO" id="GO:0050660">
    <property type="term" value="F:flavin adenine dinucleotide binding"/>
    <property type="evidence" value="ECO:0007669"/>
    <property type="project" value="InterPro"/>
</dbReference>
<dbReference type="PROSITE" id="PS00072">
    <property type="entry name" value="ACYL_COA_DH_1"/>
    <property type="match status" value="1"/>
</dbReference>
<evidence type="ECO:0000256" key="5">
    <source>
        <dbReference type="ARBA" id="ARBA00023002"/>
    </source>
</evidence>
<feature type="domain" description="Acyl-CoA oxidase/dehydrogenase middle" evidence="8">
    <location>
        <begin position="124"/>
        <end position="219"/>
    </location>
</feature>
<dbReference type="EMBL" id="CP010904">
    <property type="protein sequence ID" value="AKJ63708.1"/>
    <property type="molecule type" value="Genomic_DNA"/>
</dbReference>
<evidence type="ECO:0000256" key="2">
    <source>
        <dbReference type="ARBA" id="ARBA00009347"/>
    </source>
</evidence>
<dbReference type="PANTHER" id="PTHR43884">
    <property type="entry name" value="ACYL-COA DEHYDROGENASE"/>
    <property type="match status" value="1"/>
</dbReference>
<evidence type="ECO:0000256" key="3">
    <source>
        <dbReference type="ARBA" id="ARBA00022630"/>
    </source>
</evidence>
<dbReference type="InterPro" id="IPR006089">
    <property type="entry name" value="Acyl-CoA_DH_CS"/>
</dbReference>
<dbReference type="PIRSF" id="PIRSF016578">
    <property type="entry name" value="HsaA"/>
    <property type="match status" value="1"/>
</dbReference>
<gene>
    <name evidence="10" type="primary">acdA</name>
    <name evidence="10" type="ORF">L21SP4_00428</name>
</gene>
<evidence type="ECO:0000256" key="6">
    <source>
        <dbReference type="RuleBase" id="RU362125"/>
    </source>
</evidence>
<dbReference type="SUPFAM" id="SSF47203">
    <property type="entry name" value="Acyl-CoA dehydrogenase C-terminal domain-like"/>
    <property type="match status" value="1"/>
</dbReference>
<dbReference type="AlphaFoldDB" id="A0A0G3EBL9"/>
<dbReference type="FunFam" id="2.40.110.10:FF:000001">
    <property type="entry name" value="Acyl-CoA dehydrogenase, mitochondrial"/>
    <property type="match status" value="1"/>
</dbReference>
<dbReference type="Gene3D" id="2.40.110.10">
    <property type="entry name" value="Butyryl-CoA Dehydrogenase, subunit A, domain 2"/>
    <property type="match status" value="1"/>
</dbReference>
<keyword evidence="4 6" id="KW-0274">FAD</keyword>
<reference evidence="11" key="1">
    <citation type="submission" date="2015-02" db="EMBL/GenBank/DDBJ databases">
        <title>Description and complete genome sequence of the first cultured representative of the subdivision 5 of the Verrucomicrobia phylum.</title>
        <authorList>
            <person name="Spring S."/>
            <person name="Bunk B."/>
            <person name="Sproer C."/>
            <person name="Klenk H.-P."/>
        </authorList>
    </citation>
    <scope>NUCLEOTIDE SEQUENCE [LARGE SCALE GENOMIC DNA]</scope>
    <source>
        <strain evidence="11">L21-Fru-AB</strain>
    </source>
</reference>
<dbReference type="FunFam" id="1.10.540.10:FF:000002">
    <property type="entry name" value="Acyl-CoA dehydrogenase FadE19"/>
    <property type="match status" value="1"/>
</dbReference>
<dbReference type="InterPro" id="IPR006091">
    <property type="entry name" value="Acyl-CoA_Oxase/DH_mid-dom"/>
</dbReference>
<sequence>MAEVDYGLTEEQQEIRSIMREFAEERVVPVRAELDEKEAFPTELLKELAQMDMMGLYIPEEYGGFGGPGLNFILAIEELSRACIGVSVSFAANGLGADPILIGASDEQKKKFLPPLASGEKLAAFGLTEPNAGSDVSAIATTAEKKGDKYVLNGTKQWITNGGEADIYTVFAVTDRSKGPRGVSCFVVEKDTPGFTFGKKENKLGIRASATRELIFEDCEVPAENLIGREGSGFLLAMKTFDISRPGIAIQGVGLAQGALDEAMKYTRERHQFGKPVIANQGLQWMAADMATRIEAARALVYSVSRTIDSGAKNVSKLSAMCKVYATDVCMDITTDCVQMLGGYGFMREYPVEKMMRDAKILQIYEGTNQIQRDIIGGALIKEYAST</sequence>